<evidence type="ECO:0000256" key="5">
    <source>
        <dbReference type="SAM" id="MobiDB-lite"/>
    </source>
</evidence>
<dbReference type="SUPFAM" id="SSF55174">
    <property type="entry name" value="Alpha-L RNA-binding motif"/>
    <property type="match status" value="1"/>
</dbReference>
<dbReference type="AlphaFoldDB" id="A0A4R3MUU9"/>
<feature type="compositionally biased region" description="Basic and acidic residues" evidence="5">
    <location>
        <begin position="88"/>
        <end position="106"/>
    </location>
</feature>
<keyword evidence="7" id="KW-0346">Stress response</keyword>
<dbReference type="OrthoDB" id="9797176at2"/>
<comment type="caution">
    <text evidence="7">The sequence shown here is derived from an EMBL/GenBank/DDBJ whole genome shotgun (WGS) entry which is preliminary data.</text>
</comment>
<dbReference type="PROSITE" id="PS50889">
    <property type="entry name" value="S4"/>
    <property type="match status" value="1"/>
</dbReference>
<dbReference type="EMBL" id="SMAO01000009">
    <property type="protein sequence ID" value="TCT19266.1"/>
    <property type="molecule type" value="Genomic_DNA"/>
</dbReference>
<organism evidence="7 8">
    <name type="scientific">Thiobaca trueperi</name>
    <dbReference type="NCBI Taxonomy" id="127458"/>
    <lineage>
        <taxon>Bacteria</taxon>
        <taxon>Pseudomonadati</taxon>
        <taxon>Pseudomonadota</taxon>
        <taxon>Gammaproteobacteria</taxon>
        <taxon>Chromatiales</taxon>
        <taxon>Chromatiaceae</taxon>
        <taxon>Thiobaca</taxon>
    </lineage>
</organism>
<dbReference type="Pfam" id="PF01479">
    <property type="entry name" value="S4"/>
    <property type="match status" value="1"/>
</dbReference>
<dbReference type="GO" id="GO:0003727">
    <property type="term" value="F:single-stranded RNA binding"/>
    <property type="evidence" value="ECO:0007669"/>
    <property type="project" value="InterPro"/>
</dbReference>
<evidence type="ECO:0000313" key="8">
    <source>
        <dbReference type="Proteomes" id="UP000295717"/>
    </source>
</evidence>
<reference evidence="7 8" key="1">
    <citation type="submission" date="2019-03" db="EMBL/GenBank/DDBJ databases">
        <title>Genomic Encyclopedia of Type Strains, Phase IV (KMG-IV): sequencing the most valuable type-strain genomes for metagenomic binning, comparative biology and taxonomic classification.</title>
        <authorList>
            <person name="Goeker M."/>
        </authorList>
    </citation>
    <scope>NUCLEOTIDE SEQUENCE [LARGE SCALE GENOMIC DNA]</scope>
    <source>
        <strain evidence="7 8">DSM 13587</strain>
    </source>
</reference>
<gene>
    <name evidence="7" type="ORF">EDC35_109146</name>
</gene>
<protein>
    <recommendedName>
        <fullName evidence="4">Heat shock protein 15</fullName>
    </recommendedName>
</protein>
<evidence type="ECO:0000259" key="6">
    <source>
        <dbReference type="SMART" id="SM00363"/>
    </source>
</evidence>
<comment type="similarity">
    <text evidence="1 4">Belongs to the HSP15 family.</text>
</comment>
<evidence type="ECO:0000313" key="7">
    <source>
        <dbReference type="EMBL" id="TCT19266.1"/>
    </source>
</evidence>
<dbReference type="GO" id="GO:0034605">
    <property type="term" value="P:cellular response to heat"/>
    <property type="evidence" value="ECO:0007669"/>
    <property type="project" value="InterPro"/>
</dbReference>
<dbReference type="Gene3D" id="3.10.290.10">
    <property type="entry name" value="RNA-binding S4 domain"/>
    <property type="match status" value="1"/>
</dbReference>
<feature type="domain" description="RNA-binding S4" evidence="6">
    <location>
        <begin position="10"/>
        <end position="71"/>
    </location>
</feature>
<sequence length="141" mass="16142">MNTDSHNEELRLDKWLWAARFFKTRQLAVEAINGGKIEVNGQRAKPGRAIRPGARLEIHKDSLIWEIEVLAINRQRRPASEAALLYREDEASRARREERLRERRDLGMGASSADGRPTKRDRRQIQRFTGRDEGGHSGGGD</sequence>
<evidence type="ECO:0000256" key="1">
    <source>
        <dbReference type="ARBA" id="ARBA00008396"/>
    </source>
</evidence>
<dbReference type="PIRSF" id="PIRSF016821">
    <property type="entry name" value="HSP15"/>
    <property type="match status" value="1"/>
</dbReference>
<keyword evidence="3 4" id="KW-0238">DNA-binding</keyword>
<evidence type="ECO:0000256" key="4">
    <source>
        <dbReference type="PIRNR" id="PIRNR016821"/>
    </source>
</evidence>
<name>A0A4R3MUU9_9GAMM</name>
<dbReference type="InterPro" id="IPR025708">
    <property type="entry name" value="HSP15"/>
</dbReference>
<dbReference type="Proteomes" id="UP000295717">
    <property type="component" value="Unassembled WGS sequence"/>
</dbReference>
<dbReference type="GO" id="GO:0003677">
    <property type="term" value="F:DNA binding"/>
    <property type="evidence" value="ECO:0007669"/>
    <property type="project" value="UniProtKB-KW"/>
</dbReference>
<keyword evidence="2 4" id="KW-0694">RNA-binding</keyword>
<feature type="region of interest" description="Disordered" evidence="5">
    <location>
        <begin position="88"/>
        <end position="141"/>
    </location>
</feature>
<dbReference type="InterPro" id="IPR036986">
    <property type="entry name" value="S4_RNA-bd_sf"/>
</dbReference>
<accession>A0A4R3MUU9</accession>
<dbReference type="SMART" id="SM00363">
    <property type="entry name" value="S4"/>
    <property type="match status" value="1"/>
</dbReference>
<dbReference type="GO" id="GO:0043023">
    <property type="term" value="F:ribosomal large subunit binding"/>
    <property type="evidence" value="ECO:0007669"/>
    <property type="project" value="InterPro"/>
</dbReference>
<keyword evidence="8" id="KW-1185">Reference proteome</keyword>
<dbReference type="CDD" id="cd00165">
    <property type="entry name" value="S4"/>
    <property type="match status" value="1"/>
</dbReference>
<evidence type="ECO:0000256" key="2">
    <source>
        <dbReference type="ARBA" id="ARBA00022884"/>
    </source>
</evidence>
<evidence type="ECO:0000256" key="3">
    <source>
        <dbReference type="ARBA" id="ARBA00023125"/>
    </source>
</evidence>
<dbReference type="RefSeq" id="WP_132978250.1">
    <property type="nucleotide sequence ID" value="NZ_SMAO01000009.1"/>
</dbReference>
<dbReference type="InterPro" id="IPR002942">
    <property type="entry name" value="S4_RNA-bd"/>
</dbReference>
<proteinExistence type="inferred from homology"/>